<dbReference type="AlphaFoldDB" id="A0AAD0R0P6"/>
<gene>
    <name evidence="1" type="ORF">DVB73_24470</name>
</gene>
<reference evidence="1 2" key="1">
    <citation type="submission" date="2018-07" db="EMBL/GenBank/DDBJ databases">
        <title>Complete genome sequence of a Pseudomonas plecoglossicida strain pathogenic to the marine fish, Larimichthys crocea.</title>
        <authorList>
            <person name="Tao Z."/>
        </authorList>
    </citation>
    <scope>NUCLEOTIDE SEQUENCE [LARGE SCALE GENOMIC DNA]</scope>
    <source>
        <strain evidence="1 2">XSDHY-P</strain>
    </source>
</reference>
<dbReference type="Proteomes" id="UP000256503">
    <property type="component" value="Chromosome"/>
</dbReference>
<name>A0AAD0R0P6_PSEDL</name>
<accession>A0AAD0R0P6</accession>
<proteinExistence type="predicted"/>
<organism evidence="1 2">
    <name type="scientific">Pseudomonas plecoglossicida</name>
    <dbReference type="NCBI Taxonomy" id="70775"/>
    <lineage>
        <taxon>Bacteria</taxon>
        <taxon>Pseudomonadati</taxon>
        <taxon>Pseudomonadota</taxon>
        <taxon>Gammaproteobacteria</taxon>
        <taxon>Pseudomonadales</taxon>
        <taxon>Pseudomonadaceae</taxon>
        <taxon>Pseudomonas</taxon>
    </lineage>
</organism>
<evidence type="ECO:0000313" key="1">
    <source>
        <dbReference type="EMBL" id="AXM99129.1"/>
    </source>
</evidence>
<protein>
    <submittedName>
        <fullName evidence="1">Uncharacterized protein</fullName>
    </submittedName>
</protein>
<sequence length="112" mass="12401">MPELLRSLDLQLTIGKVNEGAALDFAQYSLLRESADAKLHHLLGKVQGVEDLCKLQEACMRVSHLLQTSCLAMLRLQLDCQDQQLAREALEGQLACMQACLQRSLACFDSIA</sequence>
<dbReference type="EMBL" id="CP031146">
    <property type="protein sequence ID" value="AXM99129.1"/>
    <property type="molecule type" value="Genomic_DNA"/>
</dbReference>
<evidence type="ECO:0000313" key="2">
    <source>
        <dbReference type="Proteomes" id="UP000256503"/>
    </source>
</evidence>